<accession>A0A5A5TB09</accession>
<gene>
    <name evidence="1" type="ORF">KDI_19100</name>
</gene>
<dbReference type="AlphaFoldDB" id="A0A5A5TB09"/>
<keyword evidence="2" id="KW-1185">Reference proteome</keyword>
<reference evidence="1 2" key="1">
    <citation type="submission" date="2019-01" db="EMBL/GenBank/DDBJ databases">
        <title>Draft genome sequence of Dictyobacter sp. Uno17.</title>
        <authorList>
            <person name="Wang C.M."/>
            <person name="Zheng Y."/>
            <person name="Sakai Y."/>
            <person name="Abe K."/>
            <person name="Yokota A."/>
            <person name="Yabe S."/>
        </authorList>
    </citation>
    <scope>NUCLEOTIDE SEQUENCE [LARGE SCALE GENOMIC DNA]</scope>
    <source>
        <strain evidence="1 2">Uno17</strain>
    </source>
</reference>
<protein>
    <submittedName>
        <fullName evidence="1">Uncharacterized protein</fullName>
    </submittedName>
</protein>
<dbReference type="RefSeq" id="WP_172631995.1">
    <property type="nucleotide sequence ID" value="NZ_BIXY01000022.1"/>
</dbReference>
<dbReference type="Proteomes" id="UP000322530">
    <property type="component" value="Unassembled WGS sequence"/>
</dbReference>
<dbReference type="EMBL" id="BIXY01000022">
    <property type="protein sequence ID" value="GCF08346.1"/>
    <property type="molecule type" value="Genomic_DNA"/>
</dbReference>
<proteinExistence type="predicted"/>
<sequence>MPSRQSNNALALQQIIAERILHGGSITFAGYTESRHFFSRFPRLAQEEELQAQSGS</sequence>
<comment type="caution">
    <text evidence="1">The sequence shown here is derived from an EMBL/GenBank/DDBJ whole genome shotgun (WGS) entry which is preliminary data.</text>
</comment>
<evidence type="ECO:0000313" key="1">
    <source>
        <dbReference type="EMBL" id="GCF08346.1"/>
    </source>
</evidence>
<name>A0A5A5TB09_9CHLR</name>
<evidence type="ECO:0000313" key="2">
    <source>
        <dbReference type="Proteomes" id="UP000322530"/>
    </source>
</evidence>
<organism evidence="1 2">
    <name type="scientific">Dictyobacter arantiisoli</name>
    <dbReference type="NCBI Taxonomy" id="2014874"/>
    <lineage>
        <taxon>Bacteria</taxon>
        <taxon>Bacillati</taxon>
        <taxon>Chloroflexota</taxon>
        <taxon>Ktedonobacteria</taxon>
        <taxon>Ktedonobacterales</taxon>
        <taxon>Dictyobacteraceae</taxon>
        <taxon>Dictyobacter</taxon>
    </lineage>
</organism>